<reference evidence="1" key="1">
    <citation type="submission" date="2019-08" db="EMBL/GenBank/DDBJ databases">
        <authorList>
            <person name="Kucharzyk K."/>
            <person name="Murdoch R.W."/>
            <person name="Higgins S."/>
            <person name="Loffler F."/>
        </authorList>
    </citation>
    <scope>NUCLEOTIDE SEQUENCE</scope>
</reference>
<evidence type="ECO:0000313" key="1">
    <source>
        <dbReference type="EMBL" id="MPM05239.1"/>
    </source>
</evidence>
<gene>
    <name evidence="1" type="ORF">SDC9_51527</name>
</gene>
<dbReference type="AlphaFoldDB" id="A0A644WNM3"/>
<evidence type="ECO:0008006" key="2">
    <source>
        <dbReference type="Google" id="ProtNLM"/>
    </source>
</evidence>
<protein>
    <recommendedName>
        <fullName evidence="2">Type IX secretion system membrane protein PorP/SprF</fullName>
    </recommendedName>
</protein>
<name>A0A644WNM3_9ZZZZ</name>
<dbReference type="InterPro" id="IPR019861">
    <property type="entry name" value="PorP/SprF_Bacteroidetes"/>
</dbReference>
<dbReference type="Pfam" id="PF11751">
    <property type="entry name" value="PorP_SprF"/>
    <property type="match status" value="1"/>
</dbReference>
<sequence length="278" mass="31687">MRTFFVSLLLVSVFLVSRAQNNLYLYNNQNPFLLSPALTVSDSILHLTFSNQIRTSESGNIPNTSILGFSTPVSFLHGGVGLIVSDTRYDQFNLSYIKVSGIYSFRKRINNNFSFAAAIMPGLFVTHYSNLTTDRDRKNTYEPDFSFSAAVKWKKLTSGVNVYNLFTLNNTPTQYKVFTAWNLAPVNGFGDNKLHFSPMLSMVRFGSDWNAMASLDLHYKYFQFGADILSNDYLNNIETYYLHAGISLGNLNLNYRFCPDYYKSTLHEFGLSYRFGTK</sequence>
<proteinExistence type="predicted"/>
<comment type="caution">
    <text evidence="1">The sequence shown here is derived from an EMBL/GenBank/DDBJ whole genome shotgun (WGS) entry which is preliminary data.</text>
</comment>
<accession>A0A644WNM3</accession>
<dbReference type="EMBL" id="VSSQ01001113">
    <property type="protein sequence ID" value="MPM05239.1"/>
    <property type="molecule type" value="Genomic_DNA"/>
</dbReference>
<organism evidence="1">
    <name type="scientific">bioreactor metagenome</name>
    <dbReference type="NCBI Taxonomy" id="1076179"/>
    <lineage>
        <taxon>unclassified sequences</taxon>
        <taxon>metagenomes</taxon>
        <taxon>ecological metagenomes</taxon>
    </lineage>
</organism>